<dbReference type="Proteomes" id="UP000295361">
    <property type="component" value="Unassembled WGS sequence"/>
</dbReference>
<organism evidence="1 2">
    <name type="scientific">Roseateles toxinivorans</name>
    <dbReference type="NCBI Taxonomy" id="270368"/>
    <lineage>
        <taxon>Bacteria</taxon>
        <taxon>Pseudomonadati</taxon>
        <taxon>Pseudomonadota</taxon>
        <taxon>Betaproteobacteria</taxon>
        <taxon>Burkholderiales</taxon>
        <taxon>Sphaerotilaceae</taxon>
        <taxon>Roseateles</taxon>
    </lineage>
</organism>
<sequence length="88" mass="9374">MYPSVPDTPPLKLQHQHAGRNIFISPGSDAGYAPGSFVICAIGGGAEGWSISHIGPNGRGQDLGEEYFFATPEEALEFTKELIEMLPG</sequence>
<reference evidence="1 2" key="1">
    <citation type="submission" date="2019-03" db="EMBL/GenBank/DDBJ databases">
        <title>Genomic Encyclopedia of Type Strains, Phase IV (KMG-IV): sequencing the most valuable type-strain genomes for metagenomic binning, comparative biology and taxonomic classification.</title>
        <authorList>
            <person name="Goeker M."/>
        </authorList>
    </citation>
    <scope>NUCLEOTIDE SEQUENCE [LARGE SCALE GENOMIC DNA]</scope>
    <source>
        <strain evidence="1 2">DSM 16998</strain>
    </source>
</reference>
<dbReference type="EMBL" id="SNXS01000007">
    <property type="protein sequence ID" value="TDP62453.1"/>
    <property type="molecule type" value="Genomic_DNA"/>
</dbReference>
<comment type="caution">
    <text evidence="1">The sequence shown here is derived from an EMBL/GenBank/DDBJ whole genome shotgun (WGS) entry which is preliminary data.</text>
</comment>
<gene>
    <name evidence="1" type="ORF">DES47_10731</name>
</gene>
<keyword evidence="2" id="KW-1185">Reference proteome</keyword>
<accession>A0A4R6QHB1</accession>
<evidence type="ECO:0000313" key="2">
    <source>
        <dbReference type="Proteomes" id="UP000295361"/>
    </source>
</evidence>
<name>A0A4R6QHB1_9BURK</name>
<dbReference type="InParanoid" id="A0A4R6QHB1"/>
<protein>
    <submittedName>
        <fullName evidence="1">Uncharacterized protein</fullName>
    </submittedName>
</protein>
<dbReference type="AlphaFoldDB" id="A0A4R6QHB1"/>
<evidence type="ECO:0000313" key="1">
    <source>
        <dbReference type="EMBL" id="TDP62453.1"/>
    </source>
</evidence>
<proteinExistence type="predicted"/>